<dbReference type="PANTHER" id="PTHR30473">
    <property type="entry name" value="PROTEIN PHOH"/>
    <property type="match status" value="1"/>
</dbReference>
<dbReference type="Pfam" id="PF02562">
    <property type="entry name" value="PhoH"/>
    <property type="match status" value="1"/>
</dbReference>
<accession>A0ABX7L5X1</accession>
<feature type="domain" description="PIN" evidence="5">
    <location>
        <begin position="5"/>
        <end position="115"/>
    </location>
</feature>
<evidence type="ECO:0000256" key="3">
    <source>
        <dbReference type="ARBA" id="ARBA00046345"/>
    </source>
</evidence>
<evidence type="ECO:0000256" key="2">
    <source>
        <dbReference type="ARBA" id="ARBA00022840"/>
    </source>
</evidence>
<evidence type="ECO:0000313" key="6">
    <source>
        <dbReference type="EMBL" id="QSF43523.1"/>
    </source>
</evidence>
<protein>
    <submittedName>
        <fullName evidence="6">PhoH family protein</fullName>
    </submittedName>
</protein>
<proteinExistence type="inferred from homology"/>
<evidence type="ECO:0000313" key="7">
    <source>
        <dbReference type="Proteomes" id="UP000663452"/>
    </source>
</evidence>
<dbReference type="EMBL" id="CP070969">
    <property type="protein sequence ID" value="QSF43523.1"/>
    <property type="molecule type" value="Genomic_DNA"/>
</dbReference>
<dbReference type="SUPFAM" id="SSF88723">
    <property type="entry name" value="PIN domain-like"/>
    <property type="match status" value="1"/>
</dbReference>
<comment type="similarity">
    <text evidence="3">In the N-terminal section; belongs to the PINc/VapC protein family.</text>
</comment>
<dbReference type="RefSeq" id="WP_206101156.1">
    <property type="nucleotide sequence ID" value="NZ_CP070969.1"/>
</dbReference>
<dbReference type="InterPro" id="IPR029060">
    <property type="entry name" value="PIN-like_dom_sf"/>
</dbReference>
<keyword evidence="2" id="KW-0067">ATP-binding</keyword>
<dbReference type="Gene3D" id="3.40.50.300">
    <property type="entry name" value="P-loop containing nucleotide triphosphate hydrolases"/>
    <property type="match status" value="1"/>
</dbReference>
<reference evidence="6 7" key="1">
    <citation type="submission" date="2021-02" db="EMBL/GenBank/DDBJ databases">
        <title>Paenibacillus tianjinensis sp. nov.</title>
        <authorList>
            <person name="Liu H."/>
        </authorList>
    </citation>
    <scope>NUCLEOTIDE SEQUENCE [LARGE SCALE GENOMIC DNA]</scope>
    <source>
        <strain evidence="6 7">TB2019</strain>
    </source>
</reference>
<dbReference type="InterPro" id="IPR003714">
    <property type="entry name" value="PhoH"/>
</dbReference>
<organism evidence="6 7">
    <name type="scientific">Paenibacillus tianjinensis</name>
    <dbReference type="NCBI Taxonomy" id="2810347"/>
    <lineage>
        <taxon>Bacteria</taxon>
        <taxon>Bacillati</taxon>
        <taxon>Bacillota</taxon>
        <taxon>Bacilli</taxon>
        <taxon>Bacillales</taxon>
        <taxon>Paenibacillaceae</taxon>
        <taxon>Paenibacillus</taxon>
    </lineage>
</organism>
<sequence length="392" mass="44659">MKRILVDTNLLLEGFEINNEHKYILLSHVNRELDKHKVHGDGELKFKARRAVRFIEEHQDNFEFDVKDYKVSFDEDFDNNYTDNKIIQACIDNGYSLTTNDLLLKQKARMYGIDLVESDGKVSDLSYVGYREIAPSDSELALLYENLKKNTYNLLTNQFLIIKNNHGFVLDKLRWNGEEHVKLKHSPTKKIKSMNHLQDCAIDILLNKEIPIKIIAGNYGSGKTILSVKTALYNVLDKGNYAKIMMVRNPIGSGKEIGYLSGGKNEKTEGFFKPFIQHLDGGDQEAYFLEQRGVLSREIPFYMKGLSIEDTIIICDEAEDLDVKLIRLIGTRLSSNSAVIFAGDYNQTENEYKNNNGLMRAIDKLKGNPLVGIVVLEEDVRSNASKVFACLE</sequence>
<dbReference type="Proteomes" id="UP000663452">
    <property type="component" value="Chromosome"/>
</dbReference>
<dbReference type="PANTHER" id="PTHR30473:SF2">
    <property type="entry name" value="PIN DOMAIN-CONTAINING PROTEIN"/>
    <property type="match status" value="1"/>
</dbReference>
<dbReference type="SUPFAM" id="SSF52540">
    <property type="entry name" value="P-loop containing nucleoside triphosphate hydrolases"/>
    <property type="match status" value="1"/>
</dbReference>
<evidence type="ECO:0000259" key="5">
    <source>
        <dbReference type="Pfam" id="PF13638"/>
    </source>
</evidence>
<feature type="domain" description="PhoH-like protein" evidence="4">
    <location>
        <begin position="190"/>
        <end position="384"/>
    </location>
</feature>
<dbReference type="Pfam" id="PF13638">
    <property type="entry name" value="PIN_4"/>
    <property type="match status" value="1"/>
</dbReference>
<evidence type="ECO:0000259" key="4">
    <source>
        <dbReference type="Pfam" id="PF02562"/>
    </source>
</evidence>
<dbReference type="Gene3D" id="3.40.50.1010">
    <property type="entry name" value="5'-nuclease"/>
    <property type="match status" value="1"/>
</dbReference>
<keyword evidence="1" id="KW-0547">Nucleotide-binding</keyword>
<dbReference type="InterPro" id="IPR002716">
    <property type="entry name" value="PIN_dom"/>
</dbReference>
<gene>
    <name evidence="6" type="ORF">JRJ22_19870</name>
</gene>
<name>A0ABX7L5X1_9BACL</name>
<keyword evidence="7" id="KW-1185">Reference proteome</keyword>
<dbReference type="InterPro" id="IPR027417">
    <property type="entry name" value="P-loop_NTPase"/>
</dbReference>
<evidence type="ECO:0000256" key="1">
    <source>
        <dbReference type="ARBA" id="ARBA00022741"/>
    </source>
</evidence>
<dbReference type="InterPro" id="IPR051451">
    <property type="entry name" value="PhoH2-like"/>
</dbReference>